<dbReference type="SMART" id="SM00937">
    <property type="entry name" value="PCRF"/>
    <property type="match status" value="1"/>
</dbReference>
<proteinExistence type="inferred from homology"/>
<dbReference type="PANTHER" id="PTHR43804">
    <property type="entry name" value="LD18447P"/>
    <property type="match status" value="1"/>
</dbReference>
<dbReference type="Proteomes" id="UP000176493">
    <property type="component" value="Unassembled WGS sequence"/>
</dbReference>
<dbReference type="Gene3D" id="3.30.160.20">
    <property type="match status" value="1"/>
</dbReference>
<sequence length="319" mass="36121">MELEKYKSNRKTAYLSESLERLLKEEEDIHAVLKEDPSISELAKKELAELEARKDALQNQMDNILKDAEEEDMFPNELVLEVRAGVGGEEAALFARKLADMYRAYVEKKRWAIVVVDESPTPIGGYKEATFEISGKGAYKTLRFETGVHRVQRVPETEKSGRVHTSTASVAILPIRKQANIIIPPSDIEIEFSRAGGKGGQNVNKVETAVRLTHKQTGIVVRCTSERSQGRNREKAMSILLSKLERMREEEEAKKYAGARKEQIGTGDRSEKIRTYNILQDRITDHRIKESWHNLPSIFEGNLGPIMEALEQASVERQS</sequence>
<dbReference type="EMBL" id="MHRJ01000034">
    <property type="protein sequence ID" value="OHA21954.1"/>
    <property type="molecule type" value="Genomic_DNA"/>
</dbReference>
<keyword evidence="3" id="KW-0648">Protein biosynthesis</keyword>
<dbReference type="PROSITE" id="PS00745">
    <property type="entry name" value="RF_PROK_I"/>
    <property type="match status" value="1"/>
</dbReference>
<dbReference type="Gene3D" id="3.30.70.1660">
    <property type="match status" value="1"/>
</dbReference>
<dbReference type="PANTHER" id="PTHR43804:SF7">
    <property type="entry name" value="LD18447P"/>
    <property type="match status" value="1"/>
</dbReference>
<evidence type="ECO:0000256" key="3">
    <source>
        <dbReference type="ARBA" id="ARBA00022917"/>
    </source>
</evidence>
<evidence type="ECO:0000313" key="6">
    <source>
        <dbReference type="EMBL" id="OHA21954.1"/>
    </source>
</evidence>
<protein>
    <submittedName>
        <fullName evidence="6">Peptide chain release factor 1</fullName>
    </submittedName>
</protein>
<dbReference type="InterPro" id="IPR005139">
    <property type="entry name" value="PCRF"/>
</dbReference>
<dbReference type="InterPro" id="IPR045853">
    <property type="entry name" value="Pep_chain_release_fac_I_sf"/>
</dbReference>
<comment type="caution">
    <text evidence="6">The sequence shown here is derived from an EMBL/GenBank/DDBJ whole genome shotgun (WGS) entry which is preliminary data.</text>
</comment>
<name>A0A1G2ME02_9BACT</name>
<organism evidence="6 7">
    <name type="scientific">Candidatus Taylorbacteria bacterium RIFCSPHIGHO2_02_49_25</name>
    <dbReference type="NCBI Taxonomy" id="1802305"/>
    <lineage>
        <taxon>Bacteria</taxon>
        <taxon>Candidatus Tayloriibacteriota</taxon>
    </lineage>
</organism>
<keyword evidence="4" id="KW-0175">Coiled coil</keyword>
<comment type="similarity">
    <text evidence="1">Belongs to the prokaryotic/mitochondrial release factor family.</text>
</comment>
<dbReference type="InterPro" id="IPR000352">
    <property type="entry name" value="Pep_chain_release_fac_I"/>
</dbReference>
<reference evidence="6 7" key="1">
    <citation type="journal article" date="2016" name="Nat. Commun.">
        <title>Thousands of microbial genomes shed light on interconnected biogeochemical processes in an aquifer system.</title>
        <authorList>
            <person name="Anantharaman K."/>
            <person name="Brown C.T."/>
            <person name="Hug L.A."/>
            <person name="Sharon I."/>
            <person name="Castelle C.J."/>
            <person name="Probst A.J."/>
            <person name="Thomas B.C."/>
            <person name="Singh A."/>
            <person name="Wilkins M.J."/>
            <person name="Karaoz U."/>
            <person name="Brodie E.L."/>
            <person name="Williams K.H."/>
            <person name="Hubbard S.S."/>
            <person name="Banfield J.F."/>
        </authorList>
    </citation>
    <scope>NUCLEOTIDE SEQUENCE [LARGE SCALE GENOMIC DNA]</scope>
</reference>
<accession>A0A1G2ME02</accession>
<feature type="coiled-coil region" evidence="4">
    <location>
        <begin position="16"/>
        <end position="67"/>
    </location>
</feature>
<dbReference type="AlphaFoldDB" id="A0A1G2ME02"/>
<evidence type="ECO:0000256" key="2">
    <source>
        <dbReference type="ARBA" id="ARBA00022481"/>
    </source>
</evidence>
<gene>
    <name evidence="6" type="ORF">A2W52_01395</name>
</gene>
<dbReference type="InterPro" id="IPR050057">
    <property type="entry name" value="Prokaryotic/Mito_RF"/>
</dbReference>
<feature type="domain" description="Prokaryotic-type class I peptide chain release factors" evidence="5">
    <location>
        <begin position="194"/>
        <end position="210"/>
    </location>
</feature>
<dbReference type="Pfam" id="PF00472">
    <property type="entry name" value="RF-1"/>
    <property type="match status" value="1"/>
</dbReference>
<dbReference type="SUPFAM" id="SSF75620">
    <property type="entry name" value="Release factor"/>
    <property type="match status" value="1"/>
</dbReference>
<keyword evidence="2" id="KW-0488">Methylation</keyword>
<evidence type="ECO:0000256" key="4">
    <source>
        <dbReference type="SAM" id="Coils"/>
    </source>
</evidence>
<dbReference type="GO" id="GO:0005737">
    <property type="term" value="C:cytoplasm"/>
    <property type="evidence" value="ECO:0007669"/>
    <property type="project" value="UniProtKB-ARBA"/>
</dbReference>
<dbReference type="GO" id="GO:0003747">
    <property type="term" value="F:translation release factor activity"/>
    <property type="evidence" value="ECO:0007669"/>
    <property type="project" value="InterPro"/>
</dbReference>
<dbReference type="Pfam" id="PF03462">
    <property type="entry name" value="PCRF"/>
    <property type="match status" value="1"/>
</dbReference>
<evidence type="ECO:0000313" key="7">
    <source>
        <dbReference type="Proteomes" id="UP000176493"/>
    </source>
</evidence>
<evidence type="ECO:0000259" key="5">
    <source>
        <dbReference type="PROSITE" id="PS00745"/>
    </source>
</evidence>
<evidence type="ECO:0000256" key="1">
    <source>
        <dbReference type="ARBA" id="ARBA00010835"/>
    </source>
</evidence>